<dbReference type="EMBL" id="JAJUBB010000001">
    <property type="protein sequence ID" value="MDD1780101.1"/>
    <property type="molecule type" value="Genomic_DNA"/>
</dbReference>
<sequence>MTLIRTNTRIGQQKLGDALFKGDIVVFSIPEVLSPFIHHTRSLIERDFQLQDPEHAHNYLDVKTYLARAELAKKRFENDDKAKRLFFRALSHCGIREDTNYYDRLVLRIVPCEAEYDNGRQASVKHHRDTWGSNIDCQINWWLPIYPLTKGRSIAIYPEYWQQKVNNTTSSWSFSQYLEEKNATPDEEKIHYPSAPQALEGIDENASYTPEIQPGDILSFSSAHLHGSKTNQTSKFRFSVEIRTVAMSDLYNKKGAPNIDNALQTPMYQWFKRIKDDEKLVFEPK</sequence>
<evidence type="ECO:0000313" key="2">
    <source>
        <dbReference type="Proteomes" id="UP001149821"/>
    </source>
</evidence>
<dbReference type="Proteomes" id="UP001149821">
    <property type="component" value="Unassembled WGS sequence"/>
</dbReference>
<evidence type="ECO:0008006" key="3">
    <source>
        <dbReference type="Google" id="ProtNLM"/>
    </source>
</evidence>
<dbReference type="SUPFAM" id="SSF51197">
    <property type="entry name" value="Clavaminate synthase-like"/>
    <property type="match status" value="1"/>
</dbReference>
<organism evidence="1 2">
    <name type="scientific">Enterovibrio qingdaonensis</name>
    <dbReference type="NCBI Taxonomy" id="2899818"/>
    <lineage>
        <taxon>Bacteria</taxon>
        <taxon>Pseudomonadati</taxon>
        <taxon>Pseudomonadota</taxon>
        <taxon>Gammaproteobacteria</taxon>
        <taxon>Vibrionales</taxon>
        <taxon>Vibrionaceae</taxon>
        <taxon>Enterovibrio</taxon>
    </lineage>
</organism>
<keyword evidence="2" id="KW-1185">Reference proteome</keyword>
<proteinExistence type="predicted"/>
<reference evidence="1" key="1">
    <citation type="submission" date="2021-12" db="EMBL/GenBank/DDBJ databases">
        <title>Enterovibrio ZSDZ35 sp. nov. and Enterovibrio ZSDZ42 sp. nov., isolated from coastal seawater in Qingdao.</title>
        <authorList>
            <person name="Zhang P."/>
        </authorList>
    </citation>
    <scope>NUCLEOTIDE SEQUENCE</scope>
    <source>
        <strain evidence="1">ZSDZ35</strain>
    </source>
</reference>
<comment type="caution">
    <text evidence="1">The sequence shown here is derived from an EMBL/GenBank/DDBJ whole genome shotgun (WGS) entry which is preliminary data.</text>
</comment>
<protein>
    <recommendedName>
        <fullName evidence="3">Phytanoyl-CoA dioxygenase (PhyH)</fullName>
    </recommendedName>
</protein>
<evidence type="ECO:0000313" key="1">
    <source>
        <dbReference type="EMBL" id="MDD1780101.1"/>
    </source>
</evidence>
<dbReference type="RefSeq" id="WP_274140027.1">
    <property type="nucleotide sequence ID" value="NZ_JAJUBB010000001.1"/>
</dbReference>
<name>A0ABT5QGJ3_9GAMM</name>
<dbReference type="Gene3D" id="2.60.120.620">
    <property type="entry name" value="q2cbj1_9rhob like domain"/>
    <property type="match status" value="1"/>
</dbReference>
<accession>A0ABT5QGJ3</accession>
<gene>
    <name evidence="1" type="ORF">LRP49_02710</name>
</gene>